<evidence type="ECO:0000256" key="1">
    <source>
        <dbReference type="SAM" id="SignalP"/>
    </source>
</evidence>
<dbReference type="Proteomes" id="UP000837803">
    <property type="component" value="Unassembled WGS sequence"/>
</dbReference>
<name>A0ABM9AYW3_9BACT</name>
<evidence type="ECO:0000313" key="3">
    <source>
        <dbReference type="Proteomes" id="UP000837803"/>
    </source>
</evidence>
<feature type="chain" id="PRO_5045979833" description="TolC family protein" evidence="1">
    <location>
        <begin position="23"/>
        <end position="394"/>
    </location>
</feature>
<reference evidence="2" key="1">
    <citation type="submission" date="2021-12" db="EMBL/GenBank/DDBJ databases">
        <authorList>
            <person name="Rodrigo-Torres L."/>
            <person name="Arahal R. D."/>
            <person name="Lucena T."/>
        </authorList>
    </citation>
    <scope>NUCLEOTIDE SEQUENCE</scope>
    <source>
        <strain evidence="2">CECT 8419</strain>
    </source>
</reference>
<protein>
    <recommendedName>
        <fullName evidence="4">TolC family protein</fullName>
    </recommendedName>
</protein>
<keyword evidence="1" id="KW-0732">Signal</keyword>
<accession>A0ABM9AYW3</accession>
<evidence type="ECO:0000313" key="2">
    <source>
        <dbReference type="EMBL" id="CAH0999702.1"/>
    </source>
</evidence>
<proteinExistence type="predicted"/>
<comment type="caution">
    <text evidence="2">The sequence shown here is derived from an EMBL/GenBank/DDBJ whole genome shotgun (WGS) entry which is preliminary data.</text>
</comment>
<keyword evidence="3" id="KW-1185">Reference proteome</keyword>
<dbReference type="RefSeq" id="WP_238749911.1">
    <property type="nucleotide sequence ID" value="NZ_CAKLPZ010000001.1"/>
</dbReference>
<feature type="signal peptide" evidence="1">
    <location>
        <begin position="1"/>
        <end position="22"/>
    </location>
</feature>
<organism evidence="2 3">
    <name type="scientific">Neolewinella maritima</name>
    <dbReference type="NCBI Taxonomy" id="1383882"/>
    <lineage>
        <taxon>Bacteria</taxon>
        <taxon>Pseudomonadati</taxon>
        <taxon>Bacteroidota</taxon>
        <taxon>Saprospiria</taxon>
        <taxon>Saprospirales</taxon>
        <taxon>Lewinellaceae</taxon>
        <taxon>Neolewinella</taxon>
    </lineage>
</organism>
<dbReference type="EMBL" id="CAKLPZ010000001">
    <property type="protein sequence ID" value="CAH0999702.1"/>
    <property type="molecule type" value="Genomic_DNA"/>
</dbReference>
<evidence type="ECO:0008006" key="4">
    <source>
        <dbReference type="Google" id="ProtNLM"/>
    </source>
</evidence>
<sequence length="394" mass="45185">MGRYVLLSVMLTGLCSAAGAQAIDVEQFFARGGVNLSAPAPQAGPRFRTPFIDSYDLRTETDENNYERQEYTLRLNFSSRGRARAQRAFYDQLLLEPLETLNEATCDRTEDLYRDWVRLYLLQRELEIVDSLQLVYQDRQRVADRYAAALRGDPNDRFKLRTDRTELLLDRQAILQRIAQLRAAYGLDDAPLDFTAFPTVDDLATRAEELAIAPRQDPETAYDLALIDREIALEEAEGRQLLDFLQLRYRSNRDSEFRENFSVGLALRIRDSGDSKLKIRQLQLEKELIEREGSLQTQVRQIAGTFSATALRGAIASYRATELILREEADDLSSLATTVASREDVDPRFLLRVNAQRLERQLDRLSAVERVLEAYLDWRDAREELCSYPGGELL</sequence>
<gene>
    <name evidence="2" type="ORF">LEM8419_01002</name>
</gene>